<dbReference type="EC" id="2.7.2.3" evidence="2"/>
<keyword evidence="5 7" id="KW-0418">Kinase</keyword>
<dbReference type="InterPro" id="IPR001576">
    <property type="entry name" value="Phosphoglycerate_kinase"/>
</dbReference>
<dbReference type="InterPro" id="IPR036043">
    <property type="entry name" value="Phosphoglycerate_kinase_sf"/>
</dbReference>
<dbReference type="Pfam" id="PF00162">
    <property type="entry name" value="PGK"/>
    <property type="match status" value="1"/>
</dbReference>
<dbReference type="InterPro" id="IPR015824">
    <property type="entry name" value="Phosphoglycerate_kinase_N"/>
</dbReference>
<dbReference type="AlphaFoldDB" id="T1BBI9"/>
<reference evidence="7" key="1">
    <citation type="submission" date="2013-08" db="EMBL/GenBank/DDBJ databases">
        <authorList>
            <person name="Mendez C."/>
            <person name="Richter M."/>
            <person name="Ferrer M."/>
            <person name="Sanchez J."/>
        </authorList>
    </citation>
    <scope>NUCLEOTIDE SEQUENCE</scope>
</reference>
<keyword evidence="3 7" id="KW-0808">Transferase</keyword>
<evidence type="ECO:0000256" key="3">
    <source>
        <dbReference type="ARBA" id="ARBA00022679"/>
    </source>
</evidence>
<reference evidence="7" key="2">
    <citation type="journal article" date="2014" name="ISME J.">
        <title>Microbial stratification in low pH oxic and suboxic macroscopic growths along an acid mine drainage.</title>
        <authorList>
            <person name="Mendez-Garcia C."/>
            <person name="Mesa V."/>
            <person name="Sprenger R.R."/>
            <person name="Richter M."/>
            <person name="Diez M.S."/>
            <person name="Solano J."/>
            <person name="Bargiela R."/>
            <person name="Golyshina O.V."/>
            <person name="Manteca A."/>
            <person name="Ramos J.L."/>
            <person name="Gallego J.R."/>
            <person name="Llorente I."/>
            <person name="Martins Dos Santos V.A."/>
            <person name="Jensen O.N."/>
            <person name="Pelaez A.I."/>
            <person name="Sanchez J."/>
            <person name="Ferrer M."/>
        </authorList>
    </citation>
    <scope>NUCLEOTIDE SEQUENCE</scope>
</reference>
<dbReference type="GO" id="GO:0004618">
    <property type="term" value="F:phosphoglycerate kinase activity"/>
    <property type="evidence" value="ECO:0007669"/>
    <property type="project" value="UniProtKB-EC"/>
</dbReference>
<keyword evidence="6" id="KW-0067">ATP-binding</keyword>
<gene>
    <name evidence="7" type="ORF">B1A_13005</name>
</gene>
<protein>
    <recommendedName>
        <fullName evidence="2">phosphoglycerate kinase</fullName>
        <ecNumber evidence="2">2.7.2.3</ecNumber>
    </recommendedName>
</protein>
<dbReference type="PANTHER" id="PTHR11406">
    <property type="entry name" value="PHOSPHOGLYCERATE KINASE"/>
    <property type="match status" value="1"/>
</dbReference>
<evidence type="ECO:0000256" key="4">
    <source>
        <dbReference type="ARBA" id="ARBA00022741"/>
    </source>
</evidence>
<feature type="non-terminal residue" evidence="7">
    <location>
        <position position="166"/>
    </location>
</feature>
<feature type="non-terminal residue" evidence="7">
    <location>
        <position position="1"/>
    </location>
</feature>
<evidence type="ECO:0000256" key="1">
    <source>
        <dbReference type="ARBA" id="ARBA00000642"/>
    </source>
</evidence>
<dbReference type="GO" id="GO:0006096">
    <property type="term" value="P:glycolytic process"/>
    <property type="evidence" value="ECO:0007669"/>
    <property type="project" value="InterPro"/>
</dbReference>
<evidence type="ECO:0000256" key="2">
    <source>
        <dbReference type="ARBA" id="ARBA00013061"/>
    </source>
</evidence>
<evidence type="ECO:0000256" key="6">
    <source>
        <dbReference type="ARBA" id="ARBA00022840"/>
    </source>
</evidence>
<sequence>ARGATVVACTHFGRPKGHVVDDYRVDPIRERLAELCAGVTLMENLRFDPGEEANDHTFGASLVRGFDYYVNEAFSASHRAHASIMIPPTLVPSAVGPNFRREVEVMRGVIDSPAQPFVAIVGGAKVGDKLGFVKVLAQRADTVIVGGGMAYTFEYAQGRTIGSSLF</sequence>
<comment type="catalytic activity">
    <reaction evidence="1">
        <text>(2R)-3-phosphoglycerate + ATP = (2R)-3-phospho-glyceroyl phosphate + ADP</text>
        <dbReference type="Rhea" id="RHEA:14801"/>
        <dbReference type="ChEBI" id="CHEBI:30616"/>
        <dbReference type="ChEBI" id="CHEBI:57604"/>
        <dbReference type="ChEBI" id="CHEBI:58272"/>
        <dbReference type="ChEBI" id="CHEBI:456216"/>
        <dbReference type="EC" id="2.7.2.3"/>
    </reaction>
</comment>
<dbReference type="GO" id="GO:0005524">
    <property type="term" value="F:ATP binding"/>
    <property type="evidence" value="ECO:0007669"/>
    <property type="project" value="UniProtKB-KW"/>
</dbReference>
<comment type="caution">
    <text evidence="7">The sequence shown here is derived from an EMBL/GenBank/DDBJ whole genome shotgun (WGS) entry which is preliminary data.</text>
</comment>
<evidence type="ECO:0000256" key="5">
    <source>
        <dbReference type="ARBA" id="ARBA00022777"/>
    </source>
</evidence>
<evidence type="ECO:0000313" key="7">
    <source>
        <dbReference type="EMBL" id="EQD51580.1"/>
    </source>
</evidence>
<dbReference type="GO" id="GO:0043531">
    <property type="term" value="F:ADP binding"/>
    <property type="evidence" value="ECO:0007669"/>
    <property type="project" value="TreeGrafter"/>
</dbReference>
<keyword evidence="4" id="KW-0547">Nucleotide-binding</keyword>
<dbReference type="SUPFAM" id="SSF53748">
    <property type="entry name" value="Phosphoglycerate kinase"/>
    <property type="match status" value="1"/>
</dbReference>
<dbReference type="Gene3D" id="3.40.50.1260">
    <property type="entry name" value="Phosphoglycerate kinase, N-terminal domain"/>
    <property type="match status" value="2"/>
</dbReference>
<dbReference type="PANTHER" id="PTHR11406:SF23">
    <property type="entry name" value="PHOSPHOGLYCERATE KINASE 1, CHLOROPLASTIC-RELATED"/>
    <property type="match status" value="1"/>
</dbReference>
<dbReference type="GO" id="GO:0006094">
    <property type="term" value="P:gluconeogenesis"/>
    <property type="evidence" value="ECO:0007669"/>
    <property type="project" value="TreeGrafter"/>
</dbReference>
<proteinExistence type="predicted"/>
<dbReference type="GO" id="GO:0005829">
    <property type="term" value="C:cytosol"/>
    <property type="evidence" value="ECO:0007669"/>
    <property type="project" value="TreeGrafter"/>
</dbReference>
<accession>T1BBI9</accession>
<organism evidence="7">
    <name type="scientific">mine drainage metagenome</name>
    <dbReference type="NCBI Taxonomy" id="410659"/>
    <lineage>
        <taxon>unclassified sequences</taxon>
        <taxon>metagenomes</taxon>
        <taxon>ecological metagenomes</taxon>
    </lineage>
</organism>
<dbReference type="EMBL" id="AUZX01009492">
    <property type="protein sequence ID" value="EQD51580.1"/>
    <property type="molecule type" value="Genomic_DNA"/>
</dbReference>
<name>T1BBI9_9ZZZZ</name>
<dbReference type="PRINTS" id="PR00477">
    <property type="entry name" value="PHGLYCKINASE"/>
</dbReference>